<name>A0ABV1A674_9TELE</name>
<organism evidence="1 2">
    <name type="scientific">Ameca splendens</name>
    <dbReference type="NCBI Taxonomy" id="208324"/>
    <lineage>
        <taxon>Eukaryota</taxon>
        <taxon>Metazoa</taxon>
        <taxon>Chordata</taxon>
        <taxon>Craniata</taxon>
        <taxon>Vertebrata</taxon>
        <taxon>Euteleostomi</taxon>
        <taxon>Actinopterygii</taxon>
        <taxon>Neopterygii</taxon>
        <taxon>Teleostei</taxon>
        <taxon>Neoteleostei</taxon>
        <taxon>Acanthomorphata</taxon>
        <taxon>Ovalentaria</taxon>
        <taxon>Atherinomorphae</taxon>
        <taxon>Cyprinodontiformes</taxon>
        <taxon>Goodeidae</taxon>
        <taxon>Ameca</taxon>
    </lineage>
</organism>
<dbReference type="Proteomes" id="UP001469553">
    <property type="component" value="Unassembled WGS sequence"/>
</dbReference>
<protein>
    <submittedName>
        <fullName evidence="1">Uncharacterized protein</fullName>
    </submittedName>
</protein>
<reference evidence="1 2" key="1">
    <citation type="submission" date="2021-06" db="EMBL/GenBank/DDBJ databases">
        <authorList>
            <person name="Palmer J.M."/>
        </authorList>
    </citation>
    <scope>NUCLEOTIDE SEQUENCE [LARGE SCALE GENOMIC DNA]</scope>
    <source>
        <strain evidence="1 2">AS_MEX2019</strain>
        <tissue evidence="1">Muscle</tissue>
    </source>
</reference>
<dbReference type="EMBL" id="JAHRIP010082422">
    <property type="protein sequence ID" value="MEQ2313141.1"/>
    <property type="molecule type" value="Genomic_DNA"/>
</dbReference>
<evidence type="ECO:0000313" key="1">
    <source>
        <dbReference type="EMBL" id="MEQ2313141.1"/>
    </source>
</evidence>
<sequence>MQTIVLTCLSNLQCSTGPPSSPSSSWSKKLNQISVSHTTICQHQLLGFIHLSLWIIFKHTNTKTQHSRGSNGKDLIFKNILIPYLTSLVTSQNLVQNPELFQ</sequence>
<comment type="caution">
    <text evidence="1">The sequence shown here is derived from an EMBL/GenBank/DDBJ whole genome shotgun (WGS) entry which is preliminary data.</text>
</comment>
<gene>
    <name evidence="1" type="ORF">AMECASPLE_038540</name>
</gene>
<evidence type="ECO:0000313" key="2">
    <source>
        <dbReference type="Proteomes" id="UP001469553"/>
    </source>
</evidence>
<proteinExistence type="predicted"/>
<accession>A0ABV1A674</accession>
<keyword evidence="2" id="KW-1185">Reference proteome</keyword>